<accession>A0ABD1M925</accession>
<keyword evidence="3" id="KW-1185">Reference proteome</keyword>
<dbReference type="EMBL" id="JBGMDY010000006">
    <property type="protein sequence ID" value="KAL2331610.1"/>
    <property type="molecule type" value="Genomic_DNA"/>
</dbReference>
<dbReference type="AlphaFoldDB" id="A0ABD1M925"/>
<protein>
    <submittedName>
        <fullName evidence="2">Uncharacterized protein</fullName>
    </submittedName>
</protein>
<evidence type="ECO:0000313" key="2">
    <source>
        <dbReference type="EMBL" id="KAL2331610.1"/>
    </source>
</evidence>
<reference evidence="2 3" key="1">
    <citation type="submission" date="2024-08" db="EMBL/GenBank/DDBJ databases">
        <title>Insights into the chromosomal genome structure of Flemingia macrophylla.</title>
        <authorList>
            <person name="Ding Y."/>
            <person name="Zhao Y."/>
            <person name="Bi W."/>
            <person name="Wu M."/>
            <person name="Zhao G."/>
            <person name="Gong Y."/>
            <person name="Li W."/>
            <person name="Zhang P."/>
        </authorList>
    </citation>
    <scope>NUCLEOTIDE SEQUENCE [LARGE SCALE GENOMIC DNA]</scope>
    <source>
        <strain evidence="2">DYQJB</strain>
        <tissue evidence="2">Leaf</tissue>
    </source>
</reference>
<sequence>MTPSRGPMPSIPALCLNQSLQLLHLKIKEPRPNRHIQIRYYCLRLLLMKMKFFSTNLKIEVSIPPEHAFPQSVSPLQPRDVVLIATIGDSIPTVNQPVSLVNIGVYTEAGPSTARVELEDPTANPHNDMSSLTLDPDRVVPPPPSPSALPQDAPSLDAAEFFLRDEEGQGPDEDDLIIRVLDTLAQNLALRLM</sequence>
<organism evidence="2 3">
    <name type="scientific">Flemingia macrophylla</name>
    <dbReference type="NCBI Taxonomy" id="520843"/>
    <lineage>
        <taxon>Eukaryota</taxon>
        <taxon>Viridiplantae</taxon>
        <taxon>Streptophyta</taxon>
        <taxon>Embryophyta</taxon>
        <taxon>Tracheophyta</taxon>
        <taxon>Spermatophyta</taxon>
        <taxon>Magnoliopsida</taxon>
        <taxon>eudicotyledons</taxon>
        <taxon>Gunneridae</taxon>
        <taxon>Pentapetalae</taxon>
        <taxon>rosids</taxon>
        <taxon>fabids</taxon>
        <taxon>Fabales</taxon>
        <taxon>Fabaceae</taxon>
        <taxon>Papilionoideae</taxon>
        <taxon>50 kb inversion clade</taxon>
        <taxon>NPAAA clade</taxon>
        <taxon>indigoferoid/millettioid clade</taxon>
        <taxon>Phaseoleae</taxon>
        <taxon>Flemingia</taxon>
    </lineage>
</organism>
<gene>
    <name evidence="2" type="ORF">Fmac_019191</name>
</gene>
<evidence type="ECO:0000256" key="1">
    <source>
        <dbReference type="SAM" id="MobiDB-lite"/>
    </source>
</evidence>
<proteinExistence type="predicted"/>
<feature type="compositionally biased region" description="Polar residues" evidence="1">
    <location>
        <begin position="124"/>
        <end position="133"/>
    </location>
</feature>
<comment type="caution">
    <text evidence="2">The sequence shown here is derived from an EMBL/GenBank/DDBJ whole genome shotgun (WGS) entry which is preliminary data.</text>
</comment>
<dbReference type="Proteomes" id="UP001603857">
    <property type="component" value="Unassembled WGS sequence"/>
</dbReference>
<evidence type="ECO:0000313" key="3">
    <source>
        <dbReference type="Proteomes" id="UP001603857"/>
    </source>
</evidence>
<feature type="region of interest" description="Disordered" evidence="1">
    <location>
        <begin position="118"/>
        <end position="155"/>
    </location>
</feature>
<name>A0ABD1M925_9FABA</name>